<protein>
    <recommendedName>
        <fullName evidence="3">DUF2306 domain-containing protein</fullName>
    </recommendedName>
</protein>
<sequence>MGIVRLPMKYVNILHILVIGALLVYIGYFKAKSPKPIYYALGVLGLAIILFVPFPTLEFTNLRNILNIIHYIIFIPGFIALAYFGLQKKLTKETYRALGFVGAFIIIYHLYKLFTRLM</sequence>
<name>A0A6C0KQL8_9ZZZZ</name>
<accession>A0A6C0KQL8</accession>
<dbReference type="EMBL" id="MN740952">
    <property type="protein sequence ID" value="QHU19481.1"/>
    <property type="molecule type" value="Genomic_DNA"/>
</dbReference>
<evidence type="ECO:0008006" key="3">
    <source>
        <dbReference type="Google" id="ProtNLM"/>
    </source>
</evidence>
<feature type="transmembrane region" description="Helical" evidence="1">
    <location>
        <begin position="36"/>
        <end position="56"/>
    </location>
</feature>
<evidence type="ECO:0000256" key="1">
    <source>
        <dbReference type="SAM" id="Phobius"/>
    </source>
</evidence>
<keyword evidence="1" id="KW-0812">Transmembrane</keyword>
<feature type="transmembrane region" description="Helical" evidence="1">
    <location>
        <begin position="12"/>
        <end position="29"/>
    </location>
</feature>
<reference evidence="2" key="1">
    <citation type="journal article" date="2020" name="Nature">
        <title>Giant virus diversity and host interactions through global metagenomics.</title>
        <authorList>
            <person name="Schulz F."/>
            <person name="Roux S."/>
            <person name="Paez-Espino D."/>
            <person name="Jungbluth S."/>
            <person name="Walsh D.A."/>
            <person name="Denef V.J."/>
            <person name="McMahon K.D."/>
            <person name="Konstantinidis K.T."/>
            <person name="Eloe-Fadrosh E.A."/>
            <person name="Kyrpides N.C."/>
            <person name="Woyke T."/>
        </authorList>
    </citation>
    <scope>NUCLEOTIDE SEQUENCE</scope>
    <source>
        <strain evidence="2">GVMAG-S-3300013014-113</strain>
    </source>
</reference>
<organism evidence="2">
    <name type="scientific">viral metagenome</name>
    <dbReference type="NCBI Taxonomy" id="1070528"/>
    <lineage>
        <taxon>unclassified sequences</taxon>
        <taxon>metagenomes</taxon>
        <taxon>organismal metagenomes</taxon>
    </lineage>
</organism>
<feature type="transmembrane region" description="Helical" evidence="1">
    <location>
        <begin position="93"/>
        <end position="111"/>
    </location>
</feature>
<proteinExistence type="predicted"/>
<feature type="transmembrane region" description="Helical" evidence="1">
    <location>
        <begin position="68"/>
        <end position="86"/>
    </location>
</feature>
<evidence type="ECO:0000313" key="2">
    <source>
        <dbReference type="EMBL" id="QHU19481.1"/>
    </source>
</evidence>
<keyword evidence="1" id="KW-1133">Transmembrane helix</keyword>
<dbReference type="AlphaFoldDB" id="A0A6C0KQL8"/>
<keyword evidence="1" id="KW-0472">Membrane</keyword>